<gene>
    <name evidence="1" type="ORF">KBX22_09765</name>
</gene>
<organism evidence="1 2">
    <name type="scientific">Corynebacterium pseudogenitalium</name>
    <dbReference type="NCBI Taxonomy" id="38303"/>
    <lineage>
        <taxon>Bacteria</taxon>
        <taxon>Bacillati</taxon>
        <taxon>Actinomycetota</taxon>
        <taxon>Actinomycetes</taxon>
        <taxon>Mycobacteriales</taxon>
        <taxon>Corynebacteriaceae</taxon>
        <taxon>Corynebacterium</taxon>
    </lineage>
</organism>
<evidence type="ECO:0008006" key="3">
    <source>
        <dbReference type="Google" id="ProtNLM"/>
    </source>
</evidence>
<comment type="caution">
    <text evidence="1">The sequence shown here is derived from an EMBL/GenBank/DDBJ whole genome shotgun (WGS) entry which is preliminary data.</text>
</comment>
<dbReference type="EMBL" id="JAGPYW010000014">
    <property type="protein sequence ID" value="MCQ4615009.1"/>
    <property type="molecule type" value="Genomic_DNA"/>
</dbReference>
<dbReference type="AlphaFoldDB" id="A0ABD4TUU1"/>
<sequence>MESGRPILHGAKEIGVGASLLGKWVKSEQEGRGAQRVAKKETAA</sequence>
<proteinExistence type="predicted"/>
<evidence type="ECO:0000313" key="2">
    <source>
        <dbReference type="Proteomes" id="UP001205080"/>
    </source>
</evidence>
<accession>A0ABD4TUU1</accession>
<evidence type="ECO:0000313" key="1">
    <source>
        <dbReference type="EMBL" id="MCQ4615009.1"/>
    </source>
</evidence>
<name>A0ABD4TUU1_9CORY</name>
<protein>
    <recommendedName>
        <fullName evidence="3">Transposase</fullName>
    </recommendedName>
</protein>
<reference evidence="1 2" key="1">
    <citation type="submission" date="2021-04" db="EMBL/GenBank/DDBJ databases">
        <title>Corynebacterium genitalium sp. nov. and Corynebacterium genitalium sp. nov., two new species of the genus Corynebacterium.</title>
        <authorList>
            <person name="Jaen-Luchoro D."/>
            <person name="Pinyeiro-Iglesias B."/>
            <person name="Al-Shaer S."/>
            <person name="Karlsson R."/>
            <person name="Gonzales-Siles L."/>
            <person name="Cardew S."/>
            <person name="Jensie-Markopolous S."/>
            <person name="Ohlen M."/>
            <person name="Inganas E."/>
            <person name="Moore E.R.B."/>
        </authorList>
    </citation>
    <scope>NUCLEOTIDE SEQUENCE [LARGE SCALE GENOMIC DNA]</scope>
    <source>
        <strain evidence="1 2">CCUG 55013</strain>
    </source>
</reference>
<dbReference type="Proteomes" id="UP001205080">
    <property type="component" value="Unassembled WGS sequence"/>
</dbReference>